<gene>
    <name evidence="3" type="ORF">GSOID_T00017116001</name>
</gene>
<dbReference type="InterPro" id="IPR036236">
    <property type="entry name" value="Znf_C2H2_sf"/>
</dbReference>
<reference evidence="3" key="1">
    <citation type="journal article" date="2010" name="Science">
        <title>Plasticity of animal genome architecture unmasked by rapid evolution of a pelagic tunicate.</title>
        <authorList>
            <person name="Denoeud F."/>
            <person name="Henriet S."/>
            <person name="Mungpakdee S."/>
            <person name="Aury J.M."/>
            <person name="Da Silva C."/>
            <person name="Brinkmann H."/>
            <person name="Mikhaleva J."/>
            <person name="Olsen L.C."/>
            <person name="Jubin C."/>
            <person name="Canestro C."/>
            <person name="Bouquet J.M."/>
            <person name="Danks G."/>
            <person name="Poulain J."/>
            <person name="Campsteijn C."/>
            <person name="Adamski M."/>
            <person name="Cross I."/>
            <person name="Yadetie F."/>
            <person name="Muffato M."/>
            <person name="Louis A."/>
            <person name="Butcher S."/>
            <person name="Tsagkogeorga G."/>
            <person name="Konrad A."/>
            <person name="Singh S."/>
            <person name="Jensen M.F."/>
            <person name="Cong E.H."/>
            <person name="Eikeseth-Otteraa H."/>
            <person name="Noel B."/>
            <person name="Anthouard V."/>
            <person name="Porcel B.M."/>
            <person name="Kachouri-Lafond R."/>
            <person name="Nishino A."/>
            <person name="Ugolini M."/>
            <person name="Chourrout P."/>
            <person name="Nishida H."/>
            <person name="Aasland R."/>
            <person name="Huzurbazar S."/>
            <person name="Westhof E."/>
            <person name="Delsuc F."/>
            <person name="Lehrach H."/>
            <person name="Reinhardt R."/>
            <person name="Weissenbach J."/>
            <person name="Roy S.W."/>
            <person name="Artiguenave F."/>
            <person name="Postlethwait J.H."/>
            <person name="Manak J.R."/>
            <person name="Thompson E.M."/>
            <person name="Jaillon O."/>
            <person name="Du Pasquier L."/>
            <person name="Boudinot P."/>
            <person name="Liberles D.A."/>
            <person name="Volff J.N."/>
            <person name="Philippe H."/>
            <person name="Lenhard B."/>
            <person name="Roest Crollius H."/>
            <person name="Wincker P."/>
            <person name="Chourrout D."/>
        </authorList>
    </citation>
    <scope>NUCLEOTIDE SEQUENCE [LARGE SCALE GENOMIC DNA]</scope>
</reference>
<dbReference type="Proteomes" id="UP000001307">
    <property type="component" value="Unassembled WGS sequence"/>
</dbReference>
<accession>E4X2E6</accession>
<dbReference type="SUPFAM" id="SSF57667">
    <property type="entry name" value="beta-beta-alpha zinc fingers"/>
    <property type="match status" value="1"/>
</dbReference>
<name>E4X2E6_OIKDI</name>
<dbReference type="GO" id="GO:0008270">
    <property type="term" value="F:zinc ion binding"/>
    <property type="evidence" value="ECO:0007669"/>
    <property type="project" value="UniProtKB-KW"/>
</dbReference>
<feature type="domain" description="C2H2-type" evidence="2">
    <location>
        <begin position="69"/>
        <end position="99"/>
    </location>
</feature>
<evidence type="ECO:0000313" key="4">
    <source>
        <dbReference type="Proteomes" id="UP000001307"/>
    </source>
</evidence>
<evidence type="ECO:0000313" key="3">
    <source>
        <dbReference type="EMBL" id="CBY07436.1"/>
    </source>
</evidence>
<keyword evidence="1" id="KW-0479">Metal-binding</keyword>
<sequence>MYNEQVRLENGKFCVRKRPRILSQRDPKWPMFEYVCKYCPIFGDERRFKRKAELVRHVSLHFPDEARPFKCRFNNCGYSASRKEYLRSHYRTKHGLRKIENNIATRIDRENKEKKKRLPKIVMSYYKDFPDMFQNLNAAGKTSCARQVFMPKNLFEISKMSFCRLSRLLSNQPLCFFFENLKS</sequence>
<dbReference type="Gene3D" id="3.30.160.60">
    <property type="entry name" value="Classic Zinc Finger"/>
    <property type="match status" value="1"/>
</dbReference>
<keyword evidence="1" id="KW-0862">Zinc</keyword>
<proteinExistence type="predicted"/>
<dbReference type="OrthoDB" id="5576026at2759"/>
<evidence type="ECO:0000256" key="1">
    <source>
        <dbReference type="PROSITE-ProRule" id="PRU00042"/>
    </source>
</evidence>
<dbReference type="InParanoid" id="E4X2E6"/>
<dbReference type="InterPro" id="IPR013087">
    <property type="entry name" value="Znf_C2H2_type"/>
</dbReference>
<protein>
    <recommendedName>
        <fullName evidence="2">C2H2-type domain-containing protein</fullName>
    </recommendedName>
</protein>
<dbReference type="SMART" id="SM00355">
    <property type="entry name" value="ZnF_C2H2"/>
    <property type="match status" value="2"/>
</dbReference>
<dbReference type="PROSITE" id="PS50157">
    <property type="entry name" value="ZINC_FINGER_C2H2_2"/>
    <property type="match status" value="1"/>
</dbReference>
<dbReference type="Pfam" id="PF00096">
    <property type="entry name" value="zf-C2H2"/>
    <property type="match status" value="1"/>
</dbReference>
<organism evidence="3">
    <name type="scientific">Oikopleura dioica</name>
    <name type="common">Tunicate</name>
    <dbReference type="NCBI Taxonomy" id="34765"/>
    <lineage>
        <taxon>Eukaryota</taxon>
        <taxon>Metazoa</taxon>
        <taxon>Chordata</taxon>
        <taxon>Tunicata</taxon>
        <taxon>Appendicularia</taxon>
        <taxon>Copelata</taxon>
        <taxon>Oikopleuridae</taxon>
        <taxon>Oikopleura</taxon>
    </lineage>
</organism>
<dbReference type="AlphaFoldDB" id="E4X2E6"/>
<evidence type="ECO:0000259" key="2">
    <source>
        <dbReference type="PROSITE" id="PS50157"/>
    </source>
</evidence>
<dbReference type="EMBL" id="FN653022">
    <property type="protein sequence ID" value="CBY07436.1"/>
    <property type="molecule type" value="Genomic_DNA"/>
</dbReference>
<keyword evidence="1" id="KW-0863">Zinc-finger</keyword>
<keyword evidence="4" id="KW-1185">Reference proteome</keyword>